<dbReference type="Proteomes" id="UP000601435">
    <property type="component" value="Unassembled WGS sequence"/>
</dbReference>
<evidence type="ECO:0000256" key="1">
    <source>
        <dbReference type="SAM" id="Phobius"/>
    </source>
</evidence>
<keyword evidence="1" id="KW-0472">Membrane</keyword>
<dbReference type="OrthoDB" id="412676at2759"/>
<gene>
    <name evidence="2" type="ORF">SNEC2469_LOCUS18315</name>
</gene>
<proteinExistence type="predicted"/>
<organism evidence="2 3">
    <name type="scientific">Symbiodinium necroappetens</name>
    <dbReference type="NCBI Taxonomy" id="1628268"/>
    <lineage>
        <taxon>Eukaryota</taxon>
        <taxon>Sar</taxon>
        <taxon>Alveolata</taxon>
        <taxon>Dinophyceae</taxon>
        <taxon>Suessiales</taxon>
        <taxon>Symbiodiniaceae</taxon>
        <taxon>Symbiodinium</taxon>
    </lineage>
</organism>
<reference evidence="2" key="1">
    <citation type="submission" date="2021-02" db="EMBL/GenBank/DDBJ databases">
        <authorList>
            <person name="Dougan E. K."/>
            <person name="Rhodes N."/>
            <person name="Thang M."/>
            <person name="Chan C."/>
        </authorList>
    </citation>
    <scope>NUCLEOTIDE SEQUENCE</scope>
</reference>
<feature type="non-terminal residue" evidence="2">
    <location>
        <position position="1"/>
    </location>
</feature>
<evidence type="ECO:0000313" key="3">
    <source>
        <dbReference type="Proteomes" id="UP000601435"/>
    </source>
</evidence>
<dbReference type="AlphaFoldDB" id="A0A812VXS3"/>
<feature type="transmembrane region" description="Helical" evidence="1">
    <location>
        <begin position="140"/>
        <end position="158"/>
    </location>
</feature>
<name>A0A812VXS3_9DINO</name>
<keyword evidence="3" id="KW-1185">Reference proteome</keyword>
<evidence type="ECO:0000313" key="2">
    <source>
        <dbReference type="EMBL" id="CAE7648061.1"/>
    </source>
</evidence>
<accession>A0A812VXS3</accession>
<keyword evidence="1" id="KW-0812">Transmembrane</keyword>
<sequence>KSLALKRRLFSELEFFDLGTVQCRNDCDKEIIHSAIVEWYGSLEAFTEYVRGPLREELVATCGTALPIKYTLIVVTPLVSLGIDVLVALCKGGAPPRAILSYGFGMVLGLFTFYAMAMLRFGAFLCEQFARPLKGNLQSLLQSLGLFLVFMLAIFGGARVASMAYRANVVASILFCFSSFLLTLRQSGCSGGATIQHCFGIGRAPESEG</sequence>
<comment type="caution">
    <text evidence="2">The sequence shown here is derived from an EMBL/GenBank/DDBJ whole genome shotgun (WGS) entry which is preliminary data.</text>
</comment>
<feature type="transmembrane region" description="Helical" evidence="1">
    <location>
        <begin position="99"/>
        <end position="119"/>
    </location>
</feature>
<dbReference type="EMBL" id="CAJNJA010030753">
    <property type="protein sequence ID" value="CAE7648061.1"/>
    <property type="molecule type" value="Genomic_DNA"/>
</dbReference>
<protein>
    <submittedName>
        <fullName evidence="2">Uncharacterized protein</fullName>
    </submittedName>
</protein>
<keyword evidence="1" id="KW-1133">Transmembrane helix</keyword>